<evidence type="ECO:0000256" key="1">
    <source>
        <dbReference type="SAM" id="Phobius"/>
    </source>
</evidence>
<name>A0A814GM37_ADIRI</name>
<keyword evidence="1" id="KW-1133">Transmembrane helix</keyword>
<dbReference type="EMBL" id="CAJNOR010000749">
    <property type="protein sequence ID" value="CAF0998118.1"/>
    <property type="molecule type" value="Genomic_DNA"/>
</dbReference>
<feature type="transmembrane region" description="Helical" evidence="1">
    <location>
        <begin position="99"/>
        <end position="121"/>
    </location>
</feature>
<gene>
    <name evidence="2" type="ORF">XAT740_LOCUS13057</name>
</gene>
<feature type="transmembrane region" description="Helical" evidence="1">
    <location>
        <begin position="142"/>
        <end position="161"/>
    </location>
</feature>
<organism evidence="2 3">
    <name type="scientific">Adineta ricciae</name>
    <name type="common">Rotifer</name>
    <dbReference type="NCBI Taxonomy" id="249248"/>
    <lineage>
        <taxon>Eukaryota</taxon>
        <taxon>Metazoa</taxon>
        <taxon>Spiralia</taxon>
        <taxon>Gnathifera</taxon>
        <taxon>Rotifera</taxon>
        <taxon>Eurotatoria</taxon>
        <taxon>Bdelloidea</taxon>
        <taxon>Adinetida</taxon>
        <taxon>Adinetidae</taxon>
        <taxon>Adineta</taxon>
    </lineage>
</organism>
<protein>
    <submittedName>
        <fullName evidence="2">Uncharacterized protein</fullName>
    </submittedName>
</protein>
<accession>A0A814GM37</accession>
<evidence type="ECO:0000313" key="3">
    <source>
        <dbReference type="Proteomes" id="UP000663828"/>
    </source>
</evidence>
<reference evidence="2" key="1">
    <citation type="submission" date="2021-02" db="EMBL/GenBank/DDBJ databases">
        <authorList>
            <person name="Nowell W R."/>
        </authorList>
    </citation>
    <scope>NUCLEOTIDE SEQUENCE</scope>
</reference>
<keyword evidence="1" id="KW-0812">Transmembrane</keyword>
<keyword evidence="3" id="KW-1185">Reference proteome</keyword>
<comment type="caution">
    <text evidence="2">The sequence shown here is derived from an EMBL/GenBank/DDBJ whole genome shotgun (WGS) entry which is preliminary data.</text>
</comment>
<dbReference type="Proteomes" id="UP000663828">
    <property type="component" value="Unassembled WGS sequence"/>
</dbReference>
<feature type="transmembrane region" description="Helical" evidence="1">
    <location>
        <begin position="68"/>
        <end position="87"/>
    </location>
</feature>
<feature type="transmembrane region" description="Helical" evidence="1">
    <location>
        <begin position="40"/>
        <end position="61"/>
    </location>
</feature>
<dbReference type="AlphaFoldDB" id="A0A814GM37"/>
<proteinExistence type="predicted"/>
<sequence>MIPVILLTWGEMQNFKQENHDFTFCLLLLVHSGWFRSNQFSSYGLFCLACVIFSSIATALFCRHTNALLTTITILLLSAYTGIHFYIRFLFNERDFTIVTLRLGFVLILLILFVPWTNIMVYSYQMKFQKETICSREVTLSWLLNLDTILVISLLTLNFRIKVDLNQHQLITFAIGLALIGLWLSLGKILIKKSRHWIVWISFYMLSILHMICLAYTTYWVS</sequence>
<feature type="transmembrane region" description="Helical" evidence="1">
    <location>
        <begin position="198"/>
        <end position="221"/>
    </location>
</feature>
<evidence type="ECO:0000313" key="2">
    <source>
        <dbReference type="EMBL" id="CAF0998118.1"/>
    </source>
</evidence>
<keyword evidence="1" id="KW-0472">Membrane</keyword>
<feature type="transmembrane region" description="Helical" evidence="1">
    <location>
        <begin position="167"/>
        <end position="186"/>
    </location>
</feature>